<dbReference type="Pfam" id="PF17921">
    <property type="entry name" value="Integrase_H2C2"/>
    <property type="match status" value="1"/>
</dbReference>
<name>A0A1Y3B8G2_EURMA</name>
<proteinExistence type="predicted"/>
<protein>
    <recommendedName>
        <fullName evidence="1">Integrase zinc-binding domain-containing protein</fullName>
    </recommendedName>
</protein>
<organism evidence="2 3">
    <name type="scientific">Euroglyphus maynei</name>
    <name type="common">Mayne's house dust mite</name>
    <dbReference type="NCBI Taxonomy" id="6958"/>
    <lineage>
        <taxon>Eukaryota</taxon>
        <taxon>Metazoa</taxon>
        <taxon>Ecdysozoa</taxon>
        <taxon>Arthropoda</taxon>
        <taxon>Chelicerata</taxon>
        <taxon>Arachnida</taxon>
        <taxon>Acari</taxon>
        <taxon>Acariformes</taxon>
        <taxon>Sarcoptiformes</taxon>
        <taxon>Astigmata</taxon>
        <taxon>Psoroptidia</taxon>
        <taxon>Analgoidea</taxon>
        <taxon>Pyroglyphidae</taxon>
        <taxon>Pyroglyphinae</taxon>
        <taxon>Euroglyphus</taxon>
    </lineage>
</organism>
<evidence type="ECO:0000313" key="2">
    <source>
        <dbReference type="EMBL" id="OTF76163.1"/>
    </source>
</evidence>
<dbReference type="Gene3D" id="1.10.340.70">
    <property type="match status" value="1"/>
</dbReference>
<comment type="caution">
    <text evidence="2">The sequence shown here is derived from an EMBL/GenBank/DDBJ whole genome shotgun (WGS) entry which is preliminary data.</text>
</comment>
<dbReference type="InterPro" id="IPR052160">
    <property type="entry name" value="Gypsy_RT_Integrase-like"/>
</dbReference>
<keyword evidence="3" id="KW-1185">Reference proteome</keyword>
<dbReference type="Proteomes" id="UP000194236">
    <property type="component" value="Unassembled WGS sequence"/>
</dbReference>
<feature type="non-terminal residue" evidence="2">
    <location>
        <position position="121"/>
    </location>
</feature>
<evidence type="ECO:0000259" key="1">
    <source>
        <dbReference type="Pfam" id="PF17921"/>
    </source>
</evidence>
<reference evidence="2 3" key="1">
    <citation type="submission" date="2017-03" db="EMBL/GenBank/DDBJ databases">
        <title>Genome Survey of Euroglyphus maynei.</title>
        <authorList>
            <person name="Arlian L.G."/>
            <person name="Morgan M.S."/>
            <person name="Rider S.D."/>
        </authorList>
    </citation>
    <scope>NUCLEOTIDE SEQUENCE [LARGE SCALE GENOMIC DNA]</scope>
    <source>
        <strain evidence="2">Arlian Lab</strain>
        <tissue evidence="2">Whole body</tissue>
    </source>
</reference>
<dbReference type="OrthoDB" id="6514143at2759"/>
<dbReference type="EMBL" id="MUJZ01038817">
    <property type="protein sequence ID" value="OTF76163.1"/>
    <property type="molecule type" value="Genomic_DNA"/>
</dbReference>
<sequence length="121" mass="14707">MNNFRKIDGRWFKIEGEKQRLYIRDHTEQSEILKKIHDNGHLGIFKNQEELRKRFWWPNWKIDLRDFLRKCVRCAMYKDDAEYTRLPMLTSEPDLDNWQRIGLDICGPLGKSSDGNRYFVL</sequence>
<gene>
    <name evidence="2" type="ORF">BLA29_012892</name>
</gene>
<evidence type="ECO:0000313" key="3">
    <source>
        <dbReference type="Proteomes" id="UP000194236"/>
    </source>
</evidence>
<accession>A0A1Y3B8G2</accession>
<dbReference type="AlphaFoldDB" id="A0A1Y3B8G2"/>
<feature type="domain" description="Integrase zinc-binding" evidence="1">
    <location>
        <begin position="25"/>
        <end position="79"/>
    </location>
</feature>
<dbReference type="InterPro" id="IPR041588">
    <property type="entry name" value="Integrase_H2C2"/>
</dbReference>
<dbReference type="PANTHER" id="PTHR47266">
    <property type="entry name" value="ENDONUCLEASE-RELATED"/>
    <property type="match status" value="1"/>
</dbReference>